<name>A0A7S4BQK0_CHRCT</name>
<gene>
    <name evidence="1" type="ORF">PCAR00345_LOCUS26123</name>
</gene>
<organism evidence="1">
    <name type="scientific">Chrysotila carterae</name>
    <name type="common">Marine alga</name>
    <name type="synonym">Syracosphaera carterae</name>
    <dbReference type="NCBI Taxonomy" id="13221"/>
    <lineage>
        <taxon>Eukaryota</taxon>
        <taxon>Haptista</taxon>
        <taxon>Haptophyta</taxon>
        <taxon>Prymnesiophyceae</taxon>
        <taxon>Isochrysidales</taxon>
        <taxon>Isochrysidaceae</taxon>
        <taxon>Chrysotila</taxon>
    </lineage>
</organism>
<evidence type="ECO:0000313" key="1">
    <source>
        <dbReference type="EMBL" id="CAE0773511.1"/>
    </source>
</evidence>
<proteinExistence type="predicted"/>
<protein>
    <submittedName>
        <fullName evidence="1">Uncharacterized protein</fullName>
    </submittedName>
</protein>
<accession>A0A7S4BQK0</accession>
<reference evidence="1" key="1">
    <citation type="submission" date="2021-01" db="EMBL/GenBank/DDBJ databases">
        <authorList>
            <person name="Corre E."/>
            <person name="Pelletier E."/>
            <person name="Niang G."/>
            <person name="Scheremetjew M."/>
            <person name="Finn R."/>
            <person name="Kale V."/>
            <person name="Holt S."/>
            <person name="Cochrane G."/>
            <person name="Meng A."/>
            <person name="Brown T."/>
            <person name="Cohen L."/>
        </authorList>
    </citation>
    <scope>NUCLEOTIDE SEQUENCE</scope>
    <source>
        <strain evidence="1">CCMP645</strain>
    </source>
</reference>
<sequence length="222" mass="23313">MRHRASACVARECIRATDEKREHACECTRVNAYACARAERAVSAILVVSEAAAAAAAPAPAPAPAPASSSARPFSSAIGGSGMGWSSSRPLTDTRRSALNNMAEWGRLRGGAGFMKGKYLAKVLGPFYDTKGSRSGHGLLCKLEDAVEGKGGDIADITHRLTGDANMACAVELAAQIQHFSSGHEDMSYAEKIAFVRQMKATLDASREEMIAKGELGPDGTV</sequence>
<dbReference type="AlphaFoldDB" id="A0A7S4BQK0"/>
<dbReference type="EMBL" id="HBIZ01040923">
    <property type="protein sequence ID" value="CAE0773511.1"/>
    <property type="molecule type" value="Transcribed_RNA"/>
</dbReference>